<sequence length="43" mass="5038">MGRAKPCPYKRQLFCITIPFMFHTGKSQFNIEDQTNKKAAYKV</sequence>
<evidence type="ECO:0000313" key="2">
    <source>
        <dbReference type="Proteomes" id="UP000005510"/>
    </source>
</evidence>
<dbReference type="EMBL" id="ABYH01000176">
    <property type="protein sequence ID" value="EEC96917.1"/>
    <property type="molecule type" value="Genomic_DNA"/>
</dbReference>
<proteinExistence type="predicted"/>
<organism evidence="1 2">
    <name type="scientific">Parabacteroides johnsonii DSM 18315</name>
    <dbReference type="NCBI Taxonomy" id="537006"/>
    <lineage>
        <taxon>Bacteria</taxon>
        <taxon>Pseudomonadati</taxon>
        <taxon>Bacteroidota</taxon>
        <taxon>Bacteroidia</taxon>
        <taxon>Bacteroidales</taxon>
        <taxon>Tannerellaceae</taxon>
        <taxon>Parabacteroides</taxon>
    </lineage>
</organism>
<dbReference type="Proteomes" id="UP000005510">
    <property type="component" value="Unassembled WGS sequence"/>
</dbReference>
<accession>B7B9H8</accession>
<name>B7B9H8_9BACT</name>
<evidence type="ECO:0000313" key="1">
    <source>
        <dbReference type="EMBL" id="EEC96917.1"/>
    </source>
</evidence>
<dbReference type="AlphaFoldDB" id="B7B9H8"/>
<dbReference type="HOGENOM" id="CLU_3237158_0_0_10"/>
<comment type="caution">
    <text evidence="1">The sequence shown here is derived from an EMBL/GenBank/DDBJ whole genome shotgun (WGS) entry which is preliminary data.</text>
</comment>
<reference evidence="1 2" key="2">
    <citation type="submission" date="2008-10" db="EMBL/GenBank/DDBJ databases">
        <authorList>
            <person name="Fulton L."/>
            <person name="Clifton S."/>
            <person name="Fulton B."/>
            <person name="Xu J."/>
            <person name="Minx P."/>
            <person name="Pepin K.H."/>
            <person name="Johnson M."/>
            <person name="Bhonagiri V."/>
            <person name="Nash W.E."/>
            <person name="Mardis E.R."/>
            <person name="Wilson R.K."/>
        </authorList>
    </citation>
    <scope>NUCLEOTIDE SEQUENCE [LARGE SCALE GENOMIC DNA]</scope>
    <source>
        <strain evidence="1 2">DSM 18315</strain>
    </source>
</reference>
<protein>
    <submittedName>
        <fullName evidence="1">Uncharacterized protein</fullName>
    </submittedName>
</protein>
<gene>
    <name evidence="1" type="ORF">PRABACTJOHN_01681</name>
</gene>
<reference evidence="1 2" key="1">
    <citation type="submission" date="2008-10" db="EMBL/GenBank/DDBJ databases">
        <title>Draft genome sequence of Parabacteroides johnsonii (DSM 18315).</title>
        <authorList>
            <person name="Sudarsanam P."/>
            <person name="Ley R."/>
            <person name="Guruge J."/>
            <person name="Turnbaugh P.J."/>
            <person name="Mahowald M."/>
            <person name="Liep D."/>
            <person name="Gordon J."/>
        </authorList>
    </citation>
    <scope>NUCLEOTIDE SEQUENCE [LARGE SCALE GENOMIC DNA]</scope>
    <source>
        <strain evidence="1 2">DSM 18315</strain>
    </source>
</reference>